<dbReference type="PROSITE" id="PS50043">
    <property type="entry name" value="HTH_LUXR_2"/>
    <property type="match status" value="1"/>
</dbReference>
<dbReference type="InterPro" id="IPR000792">
    <property type="entry name" value="Tscrpt_reg_LuxR_C"/>
</dbReference>
<protein>
    <submittedName>
        <fullName evidence="5">Helix-turn-helix transcriptional regulator</fullName>
    </submittedName>
</protein>
<dbReference type="Proteomes" id="UP001243757">
    <property type="component" value="Unassembled WGS sequence"/>
</dbReference>
<evidence type="ECO:0000256" key="2">
    <source>
        <dbReference type="ARBA" id="ARBA00023125"/>
    </source>
</evidence>
<reference evidence="5 6" key="1">
    <citation type="submission" date="2023-05" db="EMBL/GenBank/DDBJ databases">
        <title>Pseudodonghicola sp. nov.</title>
        <authorList>
            <person name="Huang J."/>
        </authorList>
    </citation>
    <scope>NUCLEOTIDE SEQUENCE [LARGE SCALE GENOMIC DNA]</scope>
    <source>
        <strain evidence="5 6">IC7</strain>
    </source>
</reference>
<keyword evidence="3" id="KW-0804">Transcription</keyword>
<dbReference type="CDD" id="cd06170">
    <property type="entry name" value="LuxR_C_like"/>
    <property type="match status" value="1"/>
</dbReference>
<evidence type="ECO:0000256" key="1">
    <source>
        <dbReference type="ARBA" id="ARBA00023015"/>
    </source>
</evidence>
<dbReference type="SUPFAM" id="SSF46894">
    <property type="entry name" value="C-terminal effector domain of the bipartite response regulators"/>
    <property type="match status" value="1"/>
</dbReference>
<evidence type="ECO:0000313" key="6">
    <source>
        <dbReference type="Proteomes" id="UP001243757"/>
    </source>
</evidence>
<dbReference type="EMBL" id="JASNJD010000008">
    <property type="protein sequence ID" value="MDK3018570.1"/>
    <property type="molecule type" value="Genomic_DNA"/>
</dbReference>
<evidence type="ECO:0000256" key="3">
    <source>
        <dbReference type="ARBA" id="ARBA00023163"/>
    </source>
</evidence>
<comment type="caution">
    <text evidence="5">The sequence shown here is derived from an EMBL/GenBank/DDBJ whole genome shotgun (WGS) entry which is preliminary data.</text>
</comment>
<dbReference type="InterPro" id="IPR016032">
    <property type="entry name" value="Sig_transdc_resp-reg_C-effctor"/>
</dbReference>
<gene>
    <name evidence="5" type="ORF">QO033_12875</name>
</gene>
<dbReference type="PANTHER" id="PTHR44688:SF16">
    <property type="entry name" value="DNA-BINDING TRANSCRIPTIONAL ACTIVATOR DEVR_DOSR"/>
    <property type="match status" value="1"/>
</dbReference>
<dbReference type="PANTHER" id="PTHR44688">
    <property type="entry name" value="DNA-BINDING TRANSCRIPTIONAL ACTIVATOR DEVR_DOSR"/>
    <property type="match status" value="1"/>
</dbReference>
<dbReference type="RefSeq" id="WP_284481385.1">
    <property type="nucleotide sequence ID" value="NZ_JASNJD010000008.1"/>
</dbReference>
<organism evidence="5 6">
    <name type="scientific">Pseudodonghicola flavimaris</name>
    <dbReference type="NCBI Taxonomy" id="3050036"/>
    <lineage>
        <taxon>Bacteria</taxon>
        <taxon>Pseudomonadati</taxon>
        <taxon>Pseudomonadota</taxon>
        <taxon>Alphaproteobacteria</taxon>
        <taxon>Rhodobacterales</taxon>
        <taxon>Paracoccaceae</taxon>
        <taxon>Pseudodonghicola</taxon>
    </lineage>
</organism>
<keyword evidence="2" id="KW-0238">DNA-binding</keyword>
<dbReference type="Pfam" id="PF00196">
    <property type="entry name" value="GerE"/>
    <property type="match status" value="1"/>
</dbReference>
<dbReference type="InterPro" id="IPR036388">
    <property type="entry name" value="WH-like_DNA-bd_sf"/>
</dbReference>
<evidence type="ECO:0000313" key="5">
    <source>
        <dbReference type="EMBL" id="MDK3018570.1"/>
    </source>
</evidence>
<proteinExistence type="predicted"/>
<dbReference type="PROSITE" id="PS00622">
    <property type="entry name" value="HTH_LUXR_1"/>
    <property type="match status" value="1"/>
</dbReference>
<name>A0ABT7F1W9_9RHOB</name>
<sequence length="276" mass="29962">MGRTASDPEQEPEPPTDAALPLLWAEAAGSLLRTVGTPAFPTALRSALGLSCAFSSLVVTRYQSVGPPGSLYHDLNDVLAAITVQFYAAGPYILDPIYIAAVRDRCPPGAYRLSDVAPAGFLRSEYYRTFFRKLRISDEMCLLIPDGPDAWISVSLARALRDPRFSPTDRNRLNAAAPLISAAVIRHWGSDHDETEADSAVEDRLHLFAAEHLSPREAEVVELILQGHSTPSIAAYLGLAEGTVKVHRHHAYAKLGIASQAELFSLATKYLMAPQS</sequence>
<feature type="domain" description="HTH luxR-type" evidence="4">
    <location>
        <begin position="206"/>
        <end position="271"/>
    </location>
</feature>
<keyword evidence="1" id="KW-0805">Transcription regulation</keyword>
<keyword evidence="6" id="KW-1185">Reference proteome</keyword>
<dbReference type="PRINTS" id="PR00038">
    <property type="entry name" value="HTHLUXR"/>
</dbReference>
<dbReference type="Gene3D" id="1.10.10.10">
    <property type="entry name" value="Winged helix-like DNA-binding domain superfamily/Winged helix DNA-binding domain"/>
    <property type="match status" value="1"/>
</dbReference>
<dbReference type="SMART" id="SM00421">
    <property type="entry name" value="HTH_LUXR"/>
    <property type="match status" value="1"/>
</dbReference>
<accession>A0ABT7F1W9</accession>
<evidence type="ECO:0000259" key="4">
    <source>
        <dbReference type="PROSITE" id="PS50043"/>
    </source>
</evidence>